<dbReference type="STRING" id="1150625.Q75_07650"/>
<keyword evidence="6" id="KW-0256">Endoplasmic reticulum</keyword>
<keyword evidence="9 14" id="KW-1133">Transmembrane helix</keyword>
<feature type="domain" description="Fatty acid hydroxylase" evidence="15">
    <location>
        <begin position="42"/>
        <end position="183"/>
    </location>
</feature>
<evidence type="ECO:0000256" key="12">
    <source>
        <dbReference type="ARBA" id="ARBA00023136"/>
    </source>
</evidence>
<evidence type="ECO:0000256" key="3">
    <source>
        <dbReference type="ARBA" id="ARBA00022516"/>
    </source>
</evidence>
<evidence type="ECO:0000256" key="10">
    <source>
        <dbReference type="ARBA" id="ARBA00023002"/>
    </source>
</evidence>
<dbReference type="RefSeq" id="WP_059282799.1">
    <property type="nucleotide sequence ID" value="NZ_LDYG01000028.1"/>
</dbReference>
<keyword evidence="3" id="KW-0444">Lipid biosynthesis</keyword>
<keyword evidence="7" id="KW-0276">Fatty acid metabolism</keyword>
<feature type="transmembrane region" description="Helical" evidence="14">
    <location>
        <begin position="90"/>
        <end position="110"/>
    </location>
</feature>
<keyword evidence="13" id="KW-0275">Fatty acid biosynthesis</keyword>
<organism evidence="16 17">
    <name type="scientific">Bacillus coahuilensis p1.1.43</name>
    <dbReference type="NCBI Taxonomy" id="1150625"/>
    <lineage>
        <taxon>Bacteria</taxon>
        <taxon>Bacillati</taxon>
        <taxon>Bacillota</taxon>
        <taxon>Bacilli</taxon>
        <taxon>Bacillales</taxon>
        <taxon>Bacillaceae</taxon>
        <taxon>Bacillus</taxon>
    </lineage>
</organism>
<evidence type="ECO:0000256" key="8">
    <source>
        <dbReference type="ARBA" id="ARBA00022833"/>
    </source>
</evidence>
<evidence type="ECO:0000256" key="6">
    <source>
        <dbReference type="ARBA" id="ARBA00022824"/>
    </source>
</evidence>
<evidence type="ECO:0000256" key="11">
    <source>
        <dbReference type="ARBA" id="ARBA00023098"/>
    </source>
</evidence>
<keyword evidence="17" id="KW-1185">Reference proteome</keyword>
<evidence type="ECO:0000259" key="15">
    <source>
        <dbReference type="Pfam" id="PF04116"/>
    </source>
</evidence>
<dbReference type="GO" id="GO:0006633">
    <property type="term" value="P:fatty acid biosynthetic process"/>
    <property type="evidence" value="ECO:0007669"/>
    <property type="project" value="UniProtKB-KW"/>
</dbReference>
<evidence type="ECO:0000256" key="1">
    <source>
        <dbReference type="ARBA" id="ARBA00001947"/>
    </source>
</evidence>
<keyword evidence="5" id="KW-0479">Metal-binding</keyword>
<evidence type="ECO:0000313" key="16">
    <source>
        <dbReference type="EMBL" id="KUP06408.1"/>
    </source>
</evidence>
<dbReference type="PANTHER" id="PTHR12863:SF1">
    <property type="entry name" value="FATTY ACID 2-HYDROXYLASE"/>
    <property type="match status" value="1"/>
</dbReference>
<dbReference type="InterPro" id="IPR006694">
    <property type="entry name" value="Fatty_acid_hydroxylase"/>
</dbReference>
<comment type="subcellular location">
    <subcellularLocation>
        <location evidence="2">Endoplasmic reticulum membrane</location>
        <topology evidence="2">Multi-pass membrane protein</topology>
    </subcellularLocation>
</comment>
<dbReference type="GO" id="GO:0016020">
    <property type="term" value="C:membrane"/>
    <property type="evidence" value="ECO:0007669"/>
    <property type="project" value="InterPro"/>
</dbReference>
<dbReference type="Proteomes" id="UP000074108">
    <property type="component" value="Unassembled WGS sequence"/>
</dbReference>
<evidence type="ECO:0000256" key="9">
    <source>
        <dbReference type="ARBA" id="ARBA00022989"/>
    </source>
</evidence>
<name>A0A147K8C6_9BACI</name>
<keyword evidence="12 14" id="KW-0472">Membrane</keyword>
<evidence type="ECO:0000256" key="13">
    <source>
        <dbReference type="ARBA" id="ARBA00023160"/>
    </source>
</evidence>
<dbReference type="InterPro" id="IPR014430">
    <property type="entry name" value="Scs7"/>
</dbReference>
<feature type="transmembrane region" description="Helical" evidence="14">
    <location>
        <begin position="37"/>
        <end position="54"/>
    </location>
</feature>
<dbReference type="Pfam" id="PF04116">
    <property type="entry name" value="FA_hydroxylase"/>
    <property type="match status" value="1"/>
</dbReference>
<keyword evidence="10" id="KW-0560">Oxidoreductase</keyword>
<comment type="cofactor">
    <cofactor evidence="1">
        <name>Zn(2+)</name>
        <dbReference type="ChEBI" id="CHEBI:29105"/>
    </cofactor>
</comment>
<dbReference type="GO" id="GO:0080132">
    <property type="term" value="F:fatty acid 2-hydroxylase activity"/>
    <property type="evidence" value="ECO:0007669"/>
    <property type="project" value="InterPro"/>
</dbReference>
<evidence type="ECO:0000256" key="2">
    <source>
        <dbReference type="ARBA" id="ARBA00004477"/>
    </source>
</evidence>
<dbReference type="PATRIC" id="fig|1150625.3.peg.1611"/>
<evidence type="ECO:0000256" key="5">
    <source>
        <dbReference type="ARBA" id="ARBA00022723"/>
    </source>
</evidence>
<dbReference type="AlphaFoldDB" id="A0A147K8C6"/>
<evidence type="ECO:0000256" key="14">
    <source>
        <dbReference type="SAM" id="Phobius"/>
    </source>
</evidence>
<dbReference type="PANTHER" id="PTHR12863">
    <property type="entry name" value="FATTY ACID HYDROXYLASE"/>
    <property type="match status" value="1"/>
</dbReference>
<dbReference type="OrthoDB" id="9784228at2"/>
<gene>
    <name evidence="16" type="ORF">Q75_07650</name>
</gene>
<evidence type="ECO:0000313" key="17">
    <source>
        <dbReference type="Proteomes" id="UP000074108"/>
    </source>
</evidence>
<accession>A0A147K8C6</accession>
<keyword evidence="4 14" id="KW-0812">Transmembrane</keyword>
<keyword evidence="8" id="KW-0862">Zinc</keyword>
<dbReference type="GO" id="GO:0005506">
    <property type="term" value="F:iron ion binding"/>
    <property type="evidence" value="ECO:0007669"/>
    <property type="project" value="InterPro"/>
</dbReference>
<comment type="caution">
    <text evidence="16">The sequence shown here is derived from an EMBL/GenBank/DDBJ whole genome shotgun (WGS) entry which is preliminary data.</text>
</comment>
<evidence type="ECO:0000256" key="7">
    <source>
        <dbReference type="ARBA" id="ARBA00022832"/>
    </source>
</evidence>
<reference evidence="16 17" key="1">
    <citation type="journal article" date="2016" name="Front. Microbiol.">
        <title>Microevolution Analysis of Bacillus coahuilensis Unveils Differences in Phosphorus Acquisition Strategies and Their Regulation.</title>
        <authorList>
            <person name="Gomez-Lunar Z."/>
            <person name="Hernandez-Gonzalez I."/>
            <person name="Rodriguez-Torres M.D."/>
            <person name="Souza V."/>
            <person name="Olmedo-Alvarez G."/>
        </authorList>
    </citation>
    <scope>NUCLEOTIDE SEQUENCE [LARGE SCALE GENOMIC DNA]</scope>
    <source>
        <strain evidence="17">p1.1.43</strain>
    </source>
</reference>
<dbReference type="EMBL" id="LDYG01000028">
    <property type="protein sequence ID" value="KUP06408.1"/>
    <property type="molecule type" value="Genomic_DNA"/>
</dbReference>
<keyword evidence="11" id="KW-0443">Lipid metabolism</keyword>
<proteinExistence type="predicted"/>
<evidence type="ECO:0000256" key="4">
    <source>
        <dbReference type="ARBA" id="ARBA00022692"/>
    </source>
</evidence>
<protein>
    <submittedName>
        <fullName evidence="16">Fatty acid hydroxylase</fullName>
    </submittedName>
</protein>
<sequence>MKKVYKDFFFYRDILIVVSILILLLIGNFYFVNQWQSVLYLALGAVSFILLEYVNHRFIFHLKPPENKLGILFLKRIHYDHHSDPDNLKLLFLPVWYSLPGLIILTAIMYAFTKNAGHTIMFGEGLLSLLLVYEWKHYVAHRPITPKTRFGKWVKKTHILHHYKNENFWYGVSNPWMDYFFGTMKDEKEVEKSATAKSLEKRM</sequence>
<feature type="transmembrane region" description="Helical" evidence="14">
    <location>
        <begin position="9"/>
        <end position="31"/>
    </location>
</feature>